<accession>A0A0G4IQE9</accession>
<dbReference type="GO" id="GO:0004452">
    <property type="term" value="F:isopentenyl-diphosphate delta-isomerase activity"/>
    <property type="evidence" value="ECO:0007669"/>
    <property type="project" value="UniProtKB-EC"/>
</dbReference>
<reference evidence="14 16" key="2">
    <citation type="submission" date="2018-03" db="EMBL/GenBank/DDBJ databases">
        <authorList>
            <person name="Fogelqvist J."/>
        </authorList>
    </citation>
    <scope>NUCLEOTIDE SEQUENCE [LARGE SCALE GENOMIC DNA]</scope>
</reference>
<keyword evidence="7" id="KW-0460">Magnesium</keyword>
<dbReference type="PIRSF" id="PIRSF018427">
    <property type="entry name" value="Isopntndiph_ism"/>
    <property type="match status" value="1"/>
</dbReference>
<dbReference type="NCBIfam" id="TIGR02150">
    <property type="entry name" value="IPP_isom_1"/>
    <property type="match status" value="1"/>
</dbReference>
<keyword evidence="9" id="KW-0443">Lipid metabolism</keyword>
<gene>
    <name evidence="13" type="ORF">PBRA_000780</name>
    <name evidence="14" type="ORF">PLBR_LOCUS4961</name>
</gene>
<dbReference type="UniPathway" id="UPA00059">
    <property type="reaction ID" value="UER00104"/>
</dbReference>
<keyword evidence="14" id="KW-0496">Mitochondrion</keyword>
<dbReference type="SUPFAM" id="SSF55811">
    <property type="entry name" value="Nudix"/>
    <property type="match status" value="1"/>
</dbReference>
<dbReference type="PANTHER" id="PTHR10885:SF0">
    <property type="entry name" value="ISOPENTENYL-DIPHOSPHATE DELTA-ISOMERASE"/>
    <property type="match status" value="1"/>
</dbReference>
<sequence length="251" mass="28779">MGLTAFRVSWRCGLRRMATAMDPVQRELMSETIALVDVDDRVLGSASKRECHERTAEHPGGRLHRAFSVFLFDTTGRLMLQQRAKSKITFPMMWTNTCCSHPWHTEAELDDAQRIGIKRAAVRKLGDELGIRSVDPNDLRFITRIEYQAFQGDGIWVEHEMDYILFCQVSAVKIDANPNEVAAWRWVTKQELHDLMGRRDSLGMVFTPWFDLIAQGQLGSWWDRLSDVISKEPNESKIHRLGVYDAPTGSK</sequence>
<dbReference type="CDD" id="cd02885">
    <property type="entry name" value="NUDIX_IPP_Isomerase"/>
    <property type="match status" value="1"/>
</dbReference>
<dbReference type="OMA" id="LRLCPWF"/>
<dbReference type="STRING" id="37360.A0A0G4IQE9"/>
<dbReference type="GO" id="GO:0009240">
    <property type="term" value="P:isopentenyl diphosphate biosynthetic process"/>
    <property type="evidence" value="ECO:0007669"/>
    <property type="project" value="TreeGrafter"/>
</dbReference>
<evidence type="ECO:0000313" key="14">
    <source>
        <dbReference type="EMBL" id="SPQ97746.1"/>
    </source>
</evidence>
<dbReference type="PANTHER" id="PTHR10885">
    <property type="entry name" value="ISOPENTENYL-DIPHOSPHATE DELTA-ISOMERASE"/>
    <property type="match status" value="1"/>
</dbReference>
<comment type="cofactor">
    <cofactor evidence="1">
        <name>Mg(2+)</name>
        <dbReference type="ChEBI" id="CHEBI:18420"/>
    </cofactor>
</comment>
<evidence type="ECO:0000256" key="10">
    <source>
        <dbReference type="ARBA" id="ARBA00023229"/>
    </source>
</evidence>
<dbReference type="OrthoDB" id="510307at2759"/>
<reference evidence="13 15" key="1">
    <citation type="submission" date="2015-02" db="EMBL/GenBank/DDBJ databases">
        <authorList>
            <person name="Chooi Y.-H."/>
        </authorList>
    </citation>
    <scope>NUCLEOTIDE SEQUENCE [LARGE SCALE GENOMIC DNA]</scope>
    <source>
        <strain evidence="13">E3</strain>
    </source>
</reference>
<dbReference type="NCBIfam" id="NF002995">
    <property type="entry name" value="PRK03759.1"/>
    <property type="match status" value="1"/>
</dbReference>
<evidence type="ECO:0000313" key="15">
    <source>
        <dbReference type="Proteomes" id="UP000039324"/>
    </source>
</evidence>
<dbReference type="GO" id="GO:0046872">
    <property type="term" value="F:metal ion binding"/>
    <property type="evidence" value="ECO:0007669"/>
    <property type="project" value="UniProtKB-KW"/>
</dbReference>
<evidence type="ECO:0000313" key="13">
    <source>
        <dbReference type="EMBL" id="CEO97435.1"/>
    </source>
</evidence>
<dbReference type="AlphaFoldDB" id="A0A0G4IQE9"/>
<evidence type="ECO:0000256" key="9">
    <source>
        <dbReference type="ARBA" id="ARBA00023098"/>
    </source>
</evidence>
<evidence type="ECO:0000256" key="3">
    <source>
        <dbReference type="ARBA" id="ARBA00007579"/>
    </source>
</evidence>
<evidence type="ECO:0000256" key="2">
    <source>
        <dbReference type="ARBA" id="ARBA00004826"/>
    </source>
</evidence>
<evidence type="ECO:0000259" key="12">
    <source>
        <dbReference type="PROSITE" id="PS51462"/>
    </source>
</evidence>
<name>A0A0G4IQE9_PLABS</name>
<dbReference type="InterPro" id="IPR011876">
    <property type="entry name" value="IsopentenylPP_isomerase_typ1"/>
</dbReference>
<feature type="domain" description="Nudix hydrolase" evidence="12">
    <location>
        <begin position="62"/>
        <end position="212"/>
    </location>
</feature>
<dbReference type="EMBL" id="CDSF01000079">
    <property type="protein sequence ID" value="CEO97435.1"/>
    <property type="molecule type" value="Genomic_DNA"/>
</dbReference>
<dbReference type="PROSITE" id="PS51462">
    <property type="entry name" value="NUDIX"/>
    <property type="match status" value="1"/>
</dbReference>
<geneLocation type="mitochondrion" evidence="14"/>
<dbReference type="GO" id="GO:0006694">
    <property type="term" value="P:steroid biosynthetic process"/>
    <property type="evidence" value="ECO:0007669"/>
    <property type="project" value="UniProtKB-KW"/>
</dbReference>
<dbReference type="Pfam" id="PF00293">
    <property type="entry name" value="NUDIX"/>
    <property type="match status" value="1"/>
</dbReference>
<dbReference type="InterPro" id="IPR015797">
    <property type="entry name" value="NUDIX_hydrolase-like_dom_sf"/>
</dbReference>
<evidence type="ECO:0000256" key="11">
    <source>
        <dbReference type="ARBA" id="ARBA00023235"/>
    </source>
</evidence>
<dbReference type="FunFam" id="3.90.79.10:FF:000012">
    <property type="entry name" value="Isopentenyl-diphosphate Delta-isomerase 1"/>
    <property type="match status" value="1"/>
</dbReference>
<comment type="similarity">
    <text evidence="3">Belongs to the IPP isomerase type 1 family.</text>
</comment>
<evidence type="ECO:0000256" key="4">
    <source>
        <dbReference type="ARBA" id="ARBA00012057"/>
    </source>
</evidence>
<dbReference type="InterPro" id="IPR000086">
    <property type="entry name" value="NUDIX_hydrolase_dom"/>
</dbReference>
<keyword evidence="11" id="KW-0413">Isomerase</keyword>
<dbReference type="GO" id="GO:0005737">
    <property type="term" value="C:cytoplasm"/>
    <property type="evidence" value="ECO:0007669"/>
    <property type="project" value="TreeGrafter"/>
</dbReference>
<dbReference type="Proteomes" id="UP000290189">
    <property type="component" value="Unassembled WGS sequence"/>
</dbReference>
<dbReference type="EC" id="5.3.3.2" evidence="4"/>
<evidence type="ECO:0000256" key="5">
    <source>
        <dbReference type="ARBA" id="ARBA00022516"/>
    </source>
</evidence>
<keyword evidence="8" id="KW-0752">Steroid biosynthesis</keyword>
<keyword evidence="10" id="KW-0414">Isoprene biosynthesis</keyword>
<dbReference type="Gene3D" id="3.90.79.10">
    <property type="entry name" value="Nucleoside Triphosphate Pyrophosphohydrolase"/>
    <property type="match status" value="1"/>
</dbReference>
<evidence type="ECO:0000256" key="7">
    <source>
        <dbReference type="ARBA" id="ARBA00022842"/>
    </source>
</evidence>
<keyword evidence="15" id="KW-1185">Reference proteome</keyword>
<keyword evidence="5" id="KW-0444">Lipid biosynthesis</keyword>
<proteinExistence type="inferred from homology"/>
<protein>
    <recommendedName>
        <fullName evidence="4">isopentenyl-diphosphate Delta-isomerase</fullName>
        <ecNumber evidence="4">5.3.3.2</ecNumber>
    </recommendedName>
</protein>
<keyword evidence="6" id="KW-0479">Metal-binding</keyword>
<dbReference type="GO" id="GO:0050992">
    <property type="term" value="P:dimethylallyl diphosphate biosynthetic process"/>
    <property type="evidence" value="ECO:0007669"/>
    <property type="project" value="UniProtKB-UniPathway"/>
</dbReference>
<evidence type="ECO:0000256" key="6">
    <source>
        <dbReference type="ARBA" id="ARBA00022723"/>
    </source>
</evidence>
<evidence type="ECO:0000313" key="16">
    <source>
        <dbReference type="Proteomes" id="UP000290189"/>
    </source>
</evidence>
<evidence type="ECO:0000256" key="1">
    <source>
        <dbReference type="ARBA" id="ARBA00001946"/>
    </source>
</evidence>
<organism evidence="13 15">
    <name type="scientific">Plasmodiophora brassicae</name>
    <name type="common">Clubroot disease agent</name>
    <dbReference type="NCBI Taxonomy" id="37360"/>
    <lineage>
        <taxon>Eukaryota</taxon>
        <taxon>Sar</taxon>
        <taxon>Rhizaria</taxon>
        <taxon>Endomyxa</taxon>
        <taxon>Phytomyxea</taxon>
        <taxon>Plasmodiophorida</taxon>
        <taxon>Plasmodiophoridae</taxon>
        <taxon>Plasmodiophora</taxon>
    </lineage>
</organism>
<evidence type="ECO:0000256" key="8">
    <source>
        <dbReference type="ARBA" id="ARBA00022955"/>
    </source>
</evidence>
<dbReference type="EMBL" id="OVEO01000008">
    <property type="protein sequence ID" value="SPQ97746.1"/>
    <property type="molecule type" value="Genomic_DNA"/>
</dbReference>
<comment type="pathway">
    <text evidence="2">Isoprenoid biosynthesis; dimethylallyl diphosphate biosynthesis; dimethylallyl diphosphate from isopentenyl diphosphate: step 1/1.</text>
</comment>
<dbReference type="Proteomes" id="UP000039324">
    <property type="component" value="Unassembled WGS sequence"/>
</dbReference>